<dbReference type="SUPFAM" id="SSF52047">
    <property type="entry name" value="RNI-like"/>
    <property type="match status" value="1"/>
</dbReference>
<proteinExistence type="predicted"/>
<dbReference type="InterPro" id="IPR032675">
    <property type="entry name" value="LRR_dom_sf"/>
</dbReference>
<dbReference type="Gene3D" id="3.80.10.10">
    <property type="entry name" value="Ribonuclease Inhibitor"/>
    <property type="match status" value="1"/>
</dbReference>
<gene>
    <name evidence="1" type="ORF">V5O48_006716</name>
</gene>
<protein>
    <submittedName>
        <fullName evidence="1">Uncharacterized protein</fullName>
    </submittedName>
</protein>
<name>A0ABR3FJ52_9AGAR</name>
<comment type="caution">
    <text evidence="1">The sequence shown here is derived from an EMBL/GenBank/DDBJ whole genome shotgun (WGS) entry which is preliminary data.</text>
</comment>
<dbReference type="EMBL" id="JBAHYK010000322">
    <property type="protein sequence ID" value="KAL0575251.1"/>
    <property type="molecule type" value="Genomic_DNA"/>
</dbReference>
<keyword evidence="2" id="KW-1185">Reference proteome</keyword>
<sequence>MSPRAYQTPGEEEDKLMWRTLSRNFARCHRITLDMPQITSLNLRPSRSWDGTFPSLTSLIIRSEGSTPDSQFWQSFQSASKLTKVTISLRVAHWPEHIPYPQLVSLELTRLALHETENLLIKLNRCSSLRFLTLGDIQTGAMTIPPHIHVEMPLLQTLSIGFQGRGVVLYNSRYDSLYGLMEALSLPSLIEFRLHLIVEEQSGGVWPHPLLAMLKSATILRKVSLSLTCSDTISSTYGLYDLLKQTPNLTHFEFSLSRDRGRYSGVRAYRARADALISEVFFELGSRPDTFLPKVQCLSLRVMDITLNKETVSNVIGVAKLRGESHGAGSGNDRCSLKSLRLARFRVSPLEPEFILDDLLVSRIGELEKSGVKVIVEDLSDPGADGNVFLL</sequence>
<accession>A0ABR3FJ52</accession>
<evidence type="ECO:0000313" key="1">
    <source>
        <dbReference type="EMBL" id="KAL0575251.1"/>
    </source>
</evidence>
<dbReference type="Proteomes" id="UP001465976">
    <property type="component" value="Unassembled WGS sequence"/>
</dbReference>
<evidence type="ECO:0000313" key="2">
    <source>
        <dbReference type="Proteomes" id="UP001465976"/>
    </source>
</evidence>
<reference evidence="1 2" key="1">
    <citation type="submission" date="2024-02" db="EMBL/GenBank/DDBJ databases">
        <title>A draft genome for the cacao thread blight pathogen Marasmius crinis-equi.</title>
        <authorList>
            <person name="Cohen S.P."/>
            <person name="Baruah I.K."/>
            <person name="Amoako-Attah I."/>
            <person name="Bukari Y."/>
            <person name="Meinhardt L.W."/>
            <person name="Bailey B.A."/>
        </authorList>
    </citation>
    <scope>NUCLEOTIDE SEQUENCE [LARGE SCALE GENOMIC DNA]</scope>
    <source>
        <strain evidence="1 2">GH-76</strain>
    </source>
</reference>
<organism evidence="1 2">
    <name type="scientific">Marasmius crinis-equi</name>
    <dbReference type="NCBI Taxonomy" id="585013"/>
    <lineage>
        <taxon>Eukaryota</taxon>
        <taxon>Fungi</taxon>
        <taxon>Dikarya</taxon>
        <taxon>Basidiomycota</taxon>
        <taxon>Agaricomycotina</taxon>
        <taxon>Agaricomycetes</taxon>
        <taxon>Agaricomycetidae</taxon>
        <taxon>Agaricales</taxon>
        <taxon>Marasmiineae</taxon>
        <taxon>Marasmiaceae</taxon>
        <taxon>Marasmius</taxon>
    </lineage>
</organism>